<dbReference type="Gene3D" id="3.40.50.300">
    <property type="entry name" value="P-loop containing nucleotide triphosphate hydrolases"/>
    <property type="match status" value="1"/>
</dbReference>
<dbReference type="CDD" id="cd18793">
    <property type="entry name" value="SF2_C_SNF"/>
    <property type="match status" value="1"/>
</dbReference>
<keyword evidence="1" id="KW-0378">Hydrolase</keyword>
<dbReference type="InterPro" id="IPR038718">
    <property type="entry name" value="SNF2-like_sf"/>
</dbReference>
<dbReference type="GeneID" id="26626104"/>
<organism evidence="3 4">
    <name type="scientific">Brevibacillus phage Jenst</name>
    <dbReference type="NCBI Taxonomy" id="1691954"/>
    <lineage>
        <taxon>Viruses</taxon>
        <taxon>Duplodnaviria</taxon>
        <taxon>Heunggongvirae</taxon>
        <taxon>Uroviricota</taxon>
        <taxon>Caudoviricetes</taxon>
        <taxon>Jenstvirus</taxon>
        <taxon>Jenstvirus jenst</taxon>
    </lineage>
</organism>
<name>A0A0K2CNU8_9CAUD</name>
<dbReference type="PROSITE" id="PS51194">
    <property type="entry name" value="HELICASE_CTER"/>
    <property type="match status" value="1"/>
</dbReference>
<dbReference type="Proteomes" id="UP000208104">
    <property type="component" value="Segment"/>
</dbReference>
<gene>
    <name evidence="3" type="ORF">JENST_156</name>
</gene>
<dbReference type="GO" id="GO:0016787">
    <property type="term" value="F:hydrolase activity"/>
    <property type="evidence" value="ECO:0007669"/>
    <property type="project" value="UniProtKB-KW"/>
</dbReference>
<dbReference type="OrthoDB" id="2514at10239"/>
<protein>
    <submittedName>
        <fullName evidence="3">Putative helicase</fullName>
    </submittedName>
</protein>
<dbReference type="SMART" id="SM00490">
    <property type="entry name" value="HELICc"/>
    <property type="match status" value="1"/>
</dbReference>
<dbReference type="EMBL" id="KT151955">
    <property type="protein sequence ID" value="ALA07285.1"/>
    <property type="molecule type" value="Genomic_DNA"/>
</dbReference>
<dbReference type="InterPro" id="IPR049730">
    <property type="entry name" value="SNF2/RAD54-like_C"/>
</dbReference>
<dbReference type="Pfam" id="PF00271">
    <property type="entry name" value="Helicase_C"/>
    <property type="match status" value="1"/>
</dbReference>
<keyword evidence="3" id="KW-0547">Nucleotide-binding</keyword>
<dbReference type="InterPro" id="IPR027417">
    <property type="entry name" value="P-loop_NTPase"/>
</dbReference>
<dbReference type="InterPro" id="IPR014001">
    <property type="entry name" value="Helicase_ATP-bd"/>
</dbReference>
<reference evidence="3 4" key="1">
    <citation type="journal article" date="2015" name="Genome Announc.">
        <title>Genome Sequences of Five Additional Brevibacillus laterosporus Bacteriophages.</title>
        <authorList>
            <person name="Merrill B.D."/>
            <person name="Berg J.A."/>
            <person name="Graves K.A."/>
            <person name="Ward A.T."/>
            <person name="Hilton J.A."/>
            <person name="Wake B.N."/>
            <person name="Grose J.H."/>
            <person name="Breakwell D.P."/>
            <person name="Burnett S.H."/>
        </authorList>
    </citation>
    <scope>NUCLEOTIDE SEQUENCE [LARGE SCALE GENOMIC DNA]</scope>
</reference>
<dbReference type="InterPro" id="IPR000330">
    <property type="entry name" value="SNF2_N"/>
</dbReference>
<sequence length="568" mass="64692">MLEVTKVTYDGVEYLRLYVRTLSPELVGIITSIEGWFNDREPMVYGLPFYKAEELKYKTVNEMVVWKGEEDSMGSLVKGIDTSDISEEYCIPFTPKTPLRPHQVQAFNLLMSRDKMVISDQEGVGKTPPILCSHEAKIQYGLIKWGLYVTKAALTYDVLNQAKVFTNLRVKVISGTQKQRAQMYADLENTDCCDLVVVSYELFRQDIQQFIQFNKSKPFDVMYGDEFHKVKSLESQAGKLIHAIESRQRYAITATPIINEIIDMYNLLAWLGITTLNFFQFRNKYCDLNGYGKVEKYKNVGEVKVMLQANMLRRLKQDVLKDLPPVVNKYIYCEMTPAQRKLYKQIESGDFEGIDFDDLDFDDIPTQLSSFARLSQIAESVEIVGGEKGKKGSGKLAELETLLEEIVSRGEKAVIFSRSKRFIHIMQNYFKKYNPAIMTGDVSSQARKNQEVSDRQAQVDKFQNDESCKIILCCEAAAREGWTGTSGNHVIFTSKPWSPAYLSQCIGRCWRYGAQVHQSITVWSLISKDTIDEKVEELLGDKQFTINAMVETPMSTGEILNILGGKAS</sequence>
<accession>A0A0K2CNU8</accession>
<dbReference type="SMART" id="SM00487">
    <property type="entry name" value="DEXDc"/>
    <property type="match status" value="1"/>
</dbReference>
<evidence type="ECO:0000313" key="4">
    <source>
        <dbReference type="Proteomes" id="UP000208104"/>
    </source>
</evidence>
<dbReference type="GO" id="GO:0004386">
    <property type="term" value="F:helicase activity"/>
    <property type="evidence" value="ECO:0007669"/>
    <property type="project" value="UniProtKB-KW"/>
</dbReference>
<dbReference type="InterPro" id="IPR001650">
    <property type="entry name" value="Helicase_C-like"/>
</dbReference>
<dbReference type="RefSeq" id="YP_009199217.1">
    <property type="nucleotide sequence ID" value="NC_028805.1"/>
</dbReference>
<evidence type="ECO:0000313" key="3">
    <source>
        <dbReference type="EMBL" id="ALA07285.1"/>
    </source>
</evidence>
<evidence type="ECO:0000256" key="1">
    <source>
        <dbReference type="ARBA" id="ARBA00022801"/>
    </source>
</evidence>
<dbReference type="KEGG" id="vg:26626104"/>
<dbReference type="Gene3D" id="3.40.50.10810">
    <property type="entry name" value="Tandem AAA-ATPase domain"/>
    <property type="match status" value="1"/>
</dbReference>
<dbReference type="PANTHER" id="PTHR10799">
    <property type="entry name" value="SNF2/RAD54 HELICASE FAMILY"/>
    <property type="match status" value="1"/>
</dbReference>
<keyword evidence="3" id="KW-0067">ATP-binding</keyword>
<keyword evidence="3" id="KW-0347">Helicase</keyword>
<evidence type="ECO:0000259" key="2">
    <source>
        <dbReference type="PROSITE" id="PS51194"/>
    </source>
</evidence>
<dbReference type="SUPFAM" id="SSF52540">
    <property type="entry name" value="P-loop containing nucleoside triphosphate hydrolases"/>
    <property type="match status" value="2"/>
</dbReference>
<proteinExistence type="predicted"/>
<keyword evidence="4" id="KW-1185">Reference proteome</keyword>
<dbReference type="GO" id="GO:0005524">
    <property type="term" value="F:ATP binding"/>
    <property type="evidence" value="ECO:0007669"/>
    <property type="project" value="InterPro"/>
</dbReference>
<dbReference type="Pfam" id="PF00176">
    <property type="entry name" value="SNF2-rel_dom"/>
    <property type="match status" value="1"/>
</dbReference>
<feature type="domain" description="Helicase C-terminal" evidence="2">
    <location>
        <begin position="398"/>
        <end position="560"/>
    </location>
</feature>